<evidence type="ECO:0000313" key="2">
    <source>
        <dbReference type="EMBL" id="CDX59495.1"/>
    </source>
</evidence>
<dbReference type="Proteomes" id="UP000046122">
    <property type="component" value="Unassembled WGS sequence"/>
</dbReference>
<gene>
    <name evidence="2" type="ORF">MPL3365_30675</name>
</gene>
<dbReference type="AlphaFoldDB" id="A0A090G8K1"/>
<evidence type="ECO:0000256" key="1">
    <source>
        <dbReference type="SAM" id="MobiDB-lite"/>
    </source>
</evidence>
<feature type="compositionally biased region" description="Polar residues" evidence="1">
    <location>
        <begin position="28"/>
        <end position="43"/>
    </location>
</feature>
<organism evidence="2 3">
    <name type="scientific">Mesorhizobium plurifarium</name>
    <dbReference type="NCBI Taxonomy" id="69974"/>
    <lineage>
        <taxon>Bacteria</taxon>
        <taxon>Pseudomonadati</taxon>
        <taxon>Pseudomonadota</taxon>
        <taxon>Alphaproteobacteria</taxon>
        <taxon>Hyphomicrobiales</taxon>
        <taxon>Phyllobacteriaceae</taxon>
        <taxon>Mesorhizobium</taxon>
    </lineage>
</organism>
<reference evidence="2 3" key="1">
    <citation type="submission" date="2014-08" db="EMBL/GenBank/DDBJ databases">
        <authorList>
            <person name="Moulin Lionel"/>
        </authorList>
    </citation>
    <scope>NUCLEOTIDE SEQUENCE [LARGE SCALE GENOMIC DNA]</scope>
</reference>
<proteinExistence type="predicted"/>
<name>A0A090G8K1_MESPL</name>
<accession>A0A090G8K1</accession>
<sequence length="128" mass="13610">MALIRNASSTENPLSTAIAPNRIANGADATTTGMDNRTPSQKSPPVLLSEIASAVIKPLLVHVAQKCVAVLGQRHASLKARRLDSFSPTLFRRPHVGSVAPLVTPIRLTQRSAELIAGLQGVESRRLS</sequence>
<dbReference type="EMBL" id="CCNE01000023">
    <property type="protein sequence ID" value="CDX59495.1"/>
    <property type="molecule type" value="Genomic_DNA"/>
</dbReference>
<evidence type="ECO:0000313" key="3">
    <source>
        <dbReference type="Proteomes" id="UP000046122"/>
    </source>
</evidence>
<feature type="region of interest" description="Disordered" evidence="1">
    <location>
        <begin position="21"/>
        <end position="44"/>
    </location>
</feature>
<protein>
    <submittedName>
        <fullName evidence="2">Uncharacterized protein</fullName>
    </submittedName>
</protein>